<evidence type="ECO:0000313" key="2">
    <source>
        <dbReference type="EMBL" id="KAG9343951.1"/>
    </source>
</evidence>
<feature type="compositionally biased region" description="Basic residues" evidence="1">
    <location>
        <begin position="1"/>
        <end position="12"/>
    </location>
</feature>
<organism evidence="2 3">
    <name type="scientific">Albula glossodonta</name>
    <name type="common">roundjaw bonefish</name>
    <dbReference type="NCBI Taxonomy" id="121402"/>
    <lineage>
        <taxon>Eukaryota</taxon>
        <taxon>Metazoa</taxon>
        <taxon>Chordata</taxon>
        <taxon>Craniata</taxon>
        <taxon>Vertebrata</taxon>
        <taxon>Euteleostomi</taxon>
        <taxon>Actinopterygii</taxon>
        <taxon>Neopterygii</taxon>
        <taxon>Teleostei</taxon>
        <taxon>Albuliformes</taxon>
        <taxon>Albulidae</taxon>
        <taxon>Albula</taxon>
    </lineage>
</organism>
<name>A0A8T2NXU0_9TELE</name>
<proteinExistence type="predicted"/>
<evidence type="ECO:0000256" key="1">
    <source>
        <dbReference type="SAM" id="MobiDB-lite"/>
    </source>
</evidence>
<dbReference type="Proteomes" id="UP000824540">
    <property type="component" value="Unassembled WGS sequence"/>
</dbReference>
<dbReference type="AlphaFoldDB" id="A0A8T2NXU0"/>
<comment type="caution">
    <text evidence="2">The sequence shown here is derived from an EMBL/GenBank/DDBJ whole genome shotgun (WGS) entry which is preliminary data.</text>
</comment>
<feature type="region of interest" description="Disordered" evidence="1">
    <location>
        <begin position="1"/>
        <end position="25"/>
    </location>
</feature>
<sequence>MAPPIKRTHARRGQAGTDAPCSNSPSPVTHFSWCGVEALFTVSPRFLVLKFHPLTDIPKEFGLPCTPQPPDTPSPFPEPHLRHHGIGFKQLPFVSLAAGETSSGS</sequence>
<dbReference type="EMBL" id="JAFBMS010000022">
    <property type="protein sequence ID" value="KAG9343951.1"/>
    <property type="molecule type" value="Genomic_DNA"/>
</dbReference>
<accession>A0A8T2NXU0</accession>
<reference evidence="2" key="1">
    <citation type="thesis" date="2021" institute="BYU ScholarsArchive" country="Provo, UT, USA">
        <title>Applications of and Algorithms for Genome Assembly and Genomic Analyses with an Emphasis on Marine Teleosts.</title>
        <authorList>
            <person name="Pickett B.D."/>
        </authorList>
    </citation>
    <scope>NUCLEOTIDE SEQUENCE</scope>
    <source>
        <strain evidence="2">HI-2016</strain>
    </source>
</reference>
<keyword evidence="3" id="KW-1185">Reference proteome</keyword>
<evidence type="ECO:0000313" key="3">
    <source>
        <dbReference type="Proteomes" id="UP000824540"/>
    </source>
</evidence>
<feature type="compositionally biased region" description="Pro residues" evidence="1">
    <location>
        <begin position="66"/>
        <end position="78"/>
    </location>
</feature>
<feature type="region of interest" description="Disordered" evidence="1">
    <location>
        <begin position="60"/>
        <end position="84"/>
    </location>
</feature>
<protein>
    <submittedName>
        <fullName evidence="2">Uncharacterized protein</fullName>
    </submittedName>
</protein>
<gene>
    <name evidence="2" type="ORF">JZ751_013340</name>
</gene>